<dbReference type="GO" id="GO:0016779">
    <property type="term" value="F:nucleotidyltransferase activity"/>
    <property type="evidence" value="ECO:0007669"/>
    <property type="project" value="TreeGrafter"/>
</dbReference>
<evidence type="ECO:0000256" key="1">
    <source>
        <dbReference type="ARBA" id="ARBA00001936"/>
    </source>
</evidence>
<dbReference type="Pfam" id="PF03828">
    <property type="entry name" value="PAP_assoc"/>
    <property type="match status" value="1"/>
</dbReference>
<dbReference type="SUPFAM" id="SSF81631">
    <property type="entry name" value="PAP/OAS1 substrate-binding domain"/>
    <property type="match status" value="1"/>
</dbReference>
<evidence type="ECO:0008006" key="13">
    <source>
        <dbReference type="Google" id="ProtNLM"/>
    </source>
</evidence>
<dbReference type="EMBL" id="CAIX01000215">
    <property type="protein sequence ID" value="CCI48317.1"/>
    <property type="molecule type" value="Genomic_DNA"/>
</dbReference>
<sequence>MVDTTQMALGRSSKRKRTHSKGRRKTKSERKALACSSSIVRDKDGNELSPDDIRTIDSFKHFLQTASLETSNAWDIAQTITKRLNDSTAKIVMIREILLKEKGVKNRNPKAAAHYAKRLHLTGDEFLKVALSPVLSESDNEHGSDDALLIVKPLCIAKFILEYNIHELLTPELCFQRIIRYWLYHLYGDEHGARKRKEKVPEMETACRLLWNASVELQRCSFAYYLQPTELSKFPVLLNGYRKSGIQSQMSQKMQAVREDQTMETSFNDASERILQVACQNEIQNEKIRREVERSIQLLWSDASVYLFGSAATKLIIESETTDLDLVVILSSQSTVFRKASASLVHKLKDHLESIVSTQSPFFKSKSVRFSVITNARIPIARLCIEYDDWNQQIDICINNIAALWNTKLISYWIGQGEEHSLIAENYVYIVSLWVRCWMKQLKRRKNAYISELSSYGLQLLILFFFQQKYPESVPKIDLHEQYQQQETAFASNPLSVDFESIHENIDIQAGAHNAFRWRNNNSRKETLILLMEFFHYYCFEFNWNDWVVSLRFSSILSKKAKSWNRSGARWREEALSLEDPIEIERDLGILLKRKGQIHLKLHFLQVCYQLSALSAEQEAGQVAKLMTSWESSMRQKFSFAGKTLVALPAIIPAVWSLNASRIQRDRIEKAYAISSYNTDIVNRQSAVESNYTSEFHFVTGSMDDMIMDTLQTGDLILFSQNLISMQPFPALKAFLLRQIRKDQRFDHCGCIVVNQIGQKSVMEETNDGVCKSLYSTRILTCNDHEIIVIPAQLERNAAFEKKADAWVRKRSEAGPRITWFSLFTRSLNLPISNDTPISPAATFLLESYEAMDLADPVPLADKCAITPSDWANLALRDKYAQVQTSGSISLRPEVSFGKPLPIRLS</sequence>
<dbReference type="Pfam" id="PF22600">
    <property type="entry name" value="MTPAP-like_central"/>
    <property type="match status" value="1"/>
</dbReference>
<dbReference type="InterPro" id="IPR002058">
    <property type="entry name" value="PAP_assoc"/>
</dbReference>
<dbReference type="STRING" id="65357.A0A024GN51"/>
<dbReference type="InterPro" id="IPR054708">
    <property type="entry name" value="MTPAP-like_central"/>
</dbReference>
<dbReference type="GO" id="GO:0031123">
    <property type="term" value="P:RNA 3'-end processing"/>
    <property type="evidence" value="ECO:0007669"/>
    <property type="project" value="TreeGrafter"/>
</dbReference>
<keyword evidence="6" id="KW-0479">Metal-binding</keyword>
<evidence type="ECO:0000256" key="5">
    <source>
        <dbReference type="ARBA" id="ARBA00022679"/>
    </source>
</evidence>
<dbReference type="SUPFAM" id="SSF81301">
    <property type="entry name" value="Nucleotidyltransferase"/>
    <property type="match status" value="1"/>
</dbReference>
<keyword evidence="7" id="KW-0460">Magnesium</keyword>
<dbReference type="InterPro" id="IPR043519">
    <property type="entry name" value="NT_sf"/>
</dbReference>
<organism evidence="11 12">
    <name type="scientific">Albugo candida</name>
    <dbReference type="NCBI Taxonomy" id="65357"/>
    <lineage>
        <taxon>Eukaryota</taxon>
        <taxon>Sar</taxon>
        <taxon>Stramenopiles</taxon>
        <taxon>Oomycota</taxon>
        <taxon>Peronosporomycetes</taxon>
        <taxon>Albuginales</taxon>
        <taxon>Albuginaceae</taxon>
        <taxon>Albugo</taxon>
    </lineage>
</organism>
<feature type="compositionally biased region" description="Basic residues" evidence="8">
    <location>
        <begin position="12"/>
        <end position="28"/>
    </location>
</feature>
<gene>
    <name evidence="11" type="ORF">BN9_093900</name>
</gene>
<evidence type="ECO:0000256" key="2">
    <source>
        <dbReference type="ARBA" id="ARBA00001946"/>
    </source>
</evidence>
<reference evidence="11 12" key="1">
    <citation type="submission" date="2012-05" db="EMBL/GenBank/DDBJ databases">
        <title>Recombination and specialization in a pathogen metapopulation.</title>
        <authorList>
            <person name="Gardiner A."/>
            <person name="Kemen E."/>
            <person name="Schultz-Larsen T."/>
            <person name="MacLean D."/>
            <person name="Van Oosterhout C."/>
            <person name="Jones J.D.G."/>
        </authorList>
    </citation>
    <scope>NUCLEOTIDE SEQUENCE [LARGE SCALE GENOMIC DNA]</scope>
    <source>
        <strain evidence="11 12">Ac Nc2</strain>
    </source>
</reference>
<dbReference type="Gene3D" id="3.30.460.10">
    <property type="entry name" value="Beta Polymerase, domain 2"/>
    <property type="match status" value="1"/>
</dbReference>
<dbReference type="AlphaFoldDB" id="A0A024GN51"/>
<dbReference type="Proteomes" id="UP000053237">
    <property type="component" value="Unassembled WGS sequence"/>
</dbReference>
<keyword evidence="5" id="KW-0808">Transferase</keyword>
<evidence type="ECO:0000256" key="6">
    <source>
        <dbReference type="ARBA" id="ARBA00022723"/>
    </source>
</evidence>
<comment type="cofactor">
    <cofactor evidence="1">
        <name>Mn(2+)</name>
        <dbReference type="ChEBI" id="CHEBI:29035"/>
    </cofactor>
</comment>
<feature type="region of interest" description="Disordered" evidence="8">
    <location>
        <begin position="1"/>
        <end position="35"/>
    </location>
</feature>
<evidence type="ECO:0000256" key="7">
    <source>
        <dbReference type="ARBA" id="ARBA00022842"/>
    </source>
</evidence>
<dbReference type="PANTHER" id="PTHR12271">
    <property type="entry name" value="POLY A POLYMERASE CID PAP -RELATED"/>
    <property type="match status" value="1"/>
</dbReference>
<dbReference type="Gene3D" id="1.10.1410.10">
    <property type="match status" value="1"/>
</dbReference>
<dbReference type="GO" id="GO:0005737">
    <property type="term" value="C:cytoplasm"/>
    <property type="evidence" value="ECO:0007669"/>
    <property type="project" value="UniProtKB-SubCell"/>
</dbReference>
<feature type="domain" description="PAP-associated" evidence="9">
    <location>
        <begin position="530"/>
        <end position="584"/>
    </location>
</feature>
<dbReference type="GO" id="GO:0046872">
    <property type="term" value="F:metal ion binding"/>
    <property type="evidence" value="ECO:0007669"/>
    <property type="project" value="UniProtKB-KW"/>
</dbReference>
<evidence type="ECO:0000259" key="9">
    <source>
        <dbReference type="Pfam" id="PF03828"/>
    </source>
</evidence>
<protein>
    <recommendedName>
        <fullName evidence="13">PAP-associated domain-containing protein</fullName>
    </recommendedName>
</protein>
<comment type="cofactor">
    <cofactor evidence="2">
        <name>Mg(2+)</name>
        <dbReference type="ChEBI" id="CHEBI:18420"/>
    </cofactor>
</comment>
<name>A0A024GN51_9STRA</name>
<evidence type="ECO:0000313" key="11">
    <source>
        <dbReference type="EMBL" id="CCI48317.1"/>
    </source>
</evidence>
<evidence type="ECO:0000256" key="3">
    <source>
        <dbReference type="ARBA" id="ARBA00004496"/>
    </source>
</evidence>
<dbReference type="InParanoid" id="A0A024GN51"/>
<keyword evidence="12" id="KW-1185">Reference proteome</keyword>
<evidence type="ECO:0000256" key="8">
    <source>
        <dbReference type="SAM" id="MobiDB-lite"/>
    </source>
</evidence>
<comment type="subcellular location">
    <subcellularLocation>
        <location evidence="3">Cytoplasm</location>
    </subcellularLocation>
</comment>
<accession>A0A024GN51</accession>
<comment type="caution">
    <text evidence="11">The sequence shown here is derived from an EMBL/GenBank/DDBJ whole genome shotgun (WGS) entry which is preliminary data.</text>
</comment>
<evidence type="ECO:0000313" key="12">
    <source>
        <dbReference type="Proteomes" id="UP000053237"/>
    </source>
</evidence>
<feature type="domain" description="Poly(A) RNA polymerase mitochondrial-like central palm" evidence="10">
    <location>
        <begin position="276"/>
        <end position="413"/>
    </location>
</feature>
<evidence type="ECO:0000259" key="10">
    <source>
        <dbReference type="Pfam" id="PF22600"/>
    </source>
</evidence>
<evidence type="ECO:0000256" key="4">
    <source>
        <dbReference type="ARBA" id="ARBA00022490"/>
    </source>
</evidence>
<keyword evidence="4" id="KW-0963">Cytoplasm</keyword>
<dbReference type="PANTHER" id="PTHR12271:SF40">
    <property type="entry name" value="POLY(A) RNA POLYMERASE GLD2"/>
    <property type="match status" value="1"/>
</dbReference>
<proteinExistence type="predicted"/>
<dbReference type="OrthoDB" id="58838at2759"/>
<dbReference type="CDD" id="cd05402">
    <property type="entry name" value="NT_PAP_TUTase"/>
    <property type="match status" value="1"/>
</dbReference>